<keyword evidence="2" id="KW-0808">Transferase</keyword>
<dbReference type="InterPro" id="IPR014620">
    <property type="entry name" value="Thymidylate_synthase_arc"/>
</dbReference>
<feature type="domain" description="Thymidylate synthase/dCMP hydroxymethylase" evidence="4">
    <location>
        <begin position="70"/>
        <end position="210"/>
    </location>
</feature>
<evidence type="ECO:0000259" key="4">
    <source>
        <dbReference type="Pfam" id="PF00303"/>
    </source>
</evidence>
<dbReference type="OrthoDB" id="68092at2157"/>
<dbReference type="Pfam" id="PF00303">
    <property type="entry name" value="Thymidylat_synt"/>
    <property type="match status" value="1"/>
</dbReference>
<evidence type="ECO:0000313" key="5">
    <source>
        <dbReference type="EMBL" id="ADZ09232.1"/>
    </source>
</evidence>
<protein>
    <submittedName>
        <fullName evidence="5">Thymidylate synthase, methanogen type</fullName>
    </submittedName>
</protein>
<dbReference type="EMBL" id="CP002551">
    <property type="protein sequence ID" value="ADZ09232.1"/>
    <property type="molecule type" value="Genomic_DNA"/>
</dbReference>
<dbReference type="KEGG" id="mel:Metbo_0985"/>
<dbReference type="STRING" id="877455.Metbo_0985"/>
<dbReference type="GO" id="GO:0004799">
    <property type="term" value="F:thymidylate synthase activity"/>
    <property type="evidence" value="ECO:0007669"/>
    <property type="project" value="InterPro"/>
</dbReference>
<keyword evidence="3" id="KW-0545">Nucleotide biosynthesis</keyword>
<evidence type="ECO:0000256" key="2">
    <source>
        <dbReference type="ARBA" id="ARBA00022679"/>
    </source>
</evidence>
<reference evidence="5 6" key="2">
    <citation type="journal article" date="2014" name="Int. J. Syst. Evol. Microbiol.">
        <title>Methanobacterium paludis sp. nov. and a novel strain of Methanobacterium lacus isolated from northern peatlands.</title>
        <authorList>
            <person name="Cadillo-Quiroz H."/>
            <person name="Brauer S.L."/>
            <person name="Goodson N."/>
            <person name="Yavitt J.B."/>
            <person name="Zinder S.H."/>
        </authorList>
    </citation>
    <scope>NUCLEOTIDE SEQUENCE [LARGE SCALE GENOMIC DNA]</scope>
    <source>
        <strain evidence="5 6">AL-21</strain>
    </source>
</reference>
<evidence type="ECO:0000256" key="1">
    <source>
        <dbReference type="ARBA" id="ARBA00022490"/>
    </source>
</evidence>
<keyword evidence="1" id="KW-0963">Cytoplasm</keyword>
<name>F0TC81_METLA</name>
<dbReference type="InterPro" id="IPR036926">
    <property type="entry name" value="Thymidate_synth/dCMP_Mease_sf"/>
</dbReference>
<dbReference type="Proteomes" id="UP000007490">
    <property type="component" value="Chromosome"/>
</dbReference>
<evidence type="ECO:0000256" key="3">
    <source>
        <dbReference type="ARBA" id="ARBA00022727"/>
    </source>
</evidence>
<dbReference type="GO" id="GO:0005737">
    <property type="term" value="C:cytoplasm"/>
    <property type="evidence" value="ECO:0007669"/>
    <property type="project" value="InterPro"/>
</dbReference>
<accession>F0TC81</accession>
<dbReference type="GO" id="GO:0006235">
    <property type="term" value="P:dTTP biosynthetic process"/>
    <property type="evidence" value="ECO:0007669"/>
    <property type="project" value="InterPro"/>
</dbReference>
<keyword evidence="6" id="KW-1185">Reference proteome</keyword>
<proteinExistence type="predicted"/>
<dbReference type="Gene3D" id="3.30.572.10">
    <property type="entry name" value="Thymidylate synthase/dCMP hydroxymethylase domain"/>
    <property type="match status" value="1"/>
</dbReference>
<dbReference type="HOGENOM" id="CLU_084975_0_0_2"/>
<reference evidence="6" key="1">
    <citation type="submission" date="2011-02" db="EMBL/GenBank/DDBJ databases">
        <title>Complete sequence of Methanobacterium sp. AL-21.</title>
        <authorList>
            <consortium name="US DOE Joint Genome Institute"/>
            <person name="Lucas S."/>
            <person name="Copeland A."/>
            <person name="Lapidus A."/>
            <person name="Cheng J.-F."/>
            <person name="Goodwin L."/>
            <person name="Pitluck S."/>
            <person name="Chertkov O."/>
            <person name="Detter J.C."/>
            <person name="Han C."/>
            <person name="Tapia R."/>
            <person name="Land M."/>
            <person name="Hauser L."/>
            <person name="Kyrpides N."/>
            <person name="Ivanova N."/>
            <person name="Mikhailova N."/>
            <person name="Pagani I."/>
            <person name="Cadillo-Quiroz H."/>
            <person name="Imachi H."/>
            <person name="Zinder S."/>
            <person name="Liu W."/>
            <person name="Woyke T."/>
        </authorList>
    </citation>
    <scope>NUCLEOTIDE SEQUENCE [LARGE SCALE GENOMIC DNA]</scope>
    <source>
        <strain evidence="6">AL-21</strain>
    </source>
</reference>
<gene>
    <name evidence="5" type="ordered locus">Metbo_0985</name>
</gene>
<dbReference type="GeneID" id="10277434"/>
<dbReference type="eggNOG" id="arCOG03214">
    <property type="taxonomic scope" value="Archaea"/>
</dbReference>
<dbReference type="AlphaFoldDB" id="F0TC81"/>
<evidence type="ECO:0000313" key="6">
    <source>
        <dbReference type="Proteomes" id="UP000007490"/>
    </source>
</evidence>
<dbReference type="RefSeq" id="WP_013644583.1">
    <property type="nucleotide sequence ID" value="NC_015216.1"/>
</dbReference>
<organism evidence="5 6">
    <name type="scientific">Methanobacterium lacus (strain AL-21)</name>
    <dbReference type="NCBI Taxonomy" id="877455"/>
    <lineage>
        <taxon>Archaea</taxon>
        <taxon>Methanobacteriati</taxon>
        <taxon>Methanobacteriota</taxon>
        <taxon>Methanomada group</taxon>
        <taxon>Methanobacteria</taxon>
        <taxon>Methanobacteriales</taxon>
        <taxon>Methanobacteriaceae</taxon>
        <taxon>Methanobacterium</taxon>
    </lineage>
</organism>
<dbReference type="PIRSF" id="PIRSF036752">
    <property type="entry name" value="TSase_MJ051"/>
    <property type="match status" value="1"/>
</dbReference>
<dbReference type="InterPro" id="IPR023451">
    <property type="entry name" value="Thymidate_synth/dCMP_Mease_dom"/>
</dbReference>
<dbReference type="SUPFAM" id="SSF55831">
    <property type="entry name" value="Thymidylate synthase/dCMP hydroxymethylase"/>
    <property type="match status" value="1"/>
</dbReference>
<sequence>MFTTESQLATDAWKTVLKQIMEFGDELEDENEEFTKELLNVVVKVNDPINSQPPEGYFTIKKFKRCENHFLDPESRLNGTDYGNRIRSHFGFKIGRDVYSIRTDQIESVLVRLKRNSTTRRAVITIFDPSIDHYKDNVPSLVMIDIIIRKNRIYLTAVCRSVDYYGSWIQNFFALRGLLKYLSNHLKVKMGPITIHSVSAHVYKRNYKDVLNIKS</sequence>